<keyword evidence="4" id="KW-1185">Reference proteome</keyword>
<evidence type="ECO:0000313" key="3">
    <source>
        <dbReference type="EMBL" id="KAK4730938.1"/>
    </source>
</evidence>
<feature type="compositionally biased region" description="Gly residues" evidence="1">
    <location>
        <begin position="87"/>
        <end position="96"/>
    </location>
</feature>
<evidence type="ECO:0000313" key="4">
    <source>
        <dbReference type="Proteomes" id="UP001311915"/>
    </source>
</evidence>
<feature type="chain" id="PRO_5043866390" description="Glycine-rich protein" evidence="2">
    <location>
        <begin position="27"/>
        <end position="104"/>
    </location>
</feature>
<name>A0AAV9LZQ6_9SOLN</name>
<dbReference type="AlphaFoldDB" id="A0AAV9LZQ6"/>
<comment type="caution">
    <text evidence="3">The sequence shown here is derived from an EMBL/GenBank/DDBJ whole genome shotgun (WGS) entry which is preliminary data.</text>
</comment>
<organism evidence="3 4">
    <name type="scientific">Solanum pinnatisectum</name>
    <name type="common">tansyleaf nightshade</name>
    <dbReference type="NCBI Taxonomy" id="50273"/>
    <lineage>
        <taxon>Eukaryota</taxon>
        <taxon>Viridiplantae</taxon>
        <taxon>Streptophyta</taxon>
        <taxon>Embryophyta</taxon>
        <taxon>Tracheophyta</taxon>
        <taxon>Spermatophyta</taxon>
        <taxon>Magnoliopsida</taxon>
        <taxon>eudicotyledons</taxon>
        <taxon>Gunneridae</taxon>
        <taxon>Pentapetalae</taxon>
        <taxon>asterids</taxon>
        <taxon>lamiids</taxon>
        <taxon>Solanales</taxon>
        <taxon>Solanaceae</taxon>
        <taxon>Solanoideae</taxon>
        <taxon>Solaneae</taxon>
        <taxon>Solanum</taxon>
    </lineage>
</organism>
<protein>
    <recommendedName>
        <fullName evidence="5">Glycine-rich protein</fullName>
    </recommendedName>
</protein>
<accession>A0AAV9LZQ6</accession>
<keyword evidence="2" id="KW-0732">Signal</keyword>
<evidence type="ECO:0008006" key="5">
    <source>
        <dbReference type="Google" id="ProtNLM"/>
    </source>
</evidence>
<feature type="signal peptide" evidence="2">
    <location>
        <begin position="1"/>
        <end position="26"/>
    </location>
</feature>
<dbReference type="PANTHER" id="PTHR36040:SF3">
    <property type="entry name" value="OS04G0188500 PROTEIN"/>
    <property type="match status" value="1"/>
</dbReference>
<evidence type="ECO:0000256" key="1">
    <source>
        <dbReference type="SAM" id="MobiDB-lite"/>
    </source>
</evidence>
<sequence length="104" mass="11384">MKLLCFNMRKFLVFMLIIVMFCSCLGEAYPRKALMGGRGHEEHIMDNGVGFGVGKKYMYPNRDIDNHHNIPREYYSQRGDNSSSGATTGGGSGGAGDNSDNGRG</sequence>
<reference evidence="3 4" key="1">
    <citation type="submission" date="2023-10" db="EMBL/GenBank/DDBJ databases">
        <title>Genome-Wide Identification Analysis in wild type Solanum Pinnatisectum Reveals Some Genes Defensing Phytophthora Infestans.</title>
        <authorList>
            <person name="Sun C."/>
        </authorList>
    </citation>
    <scope>NUCLEOTIDE SEQUENCE [LARGE SCALE GENOMIC DNA]</scope>
    <source>
        <strain evidence="3">LQN</strain>
        <tissue evidence="3">Leaf</tissue>
    </source>
</reference>
<dbReference type="PANTHER" id="PTHR36040">
    <property type="entry name" value="OS04G0188500 PROTEIN"/>
    <property type="match status" value="1"/>
</dbReference>
<gene>
    <name evidence="3" type="ORF">R3W88_023926</name>
</gene>
<dbReference type="PROSITE" id="PS51257">
    <property type="entry name" value="PROKAR_LIPOPROTEIN"/>
    <property type="match status" value="1"/>
</dbReference>
<dbReference type="Proteomes" id="UP001311915">
    <property type="component" value="Unassembled WGS sequence"/>
</dbReference>
<dbReference type="EMBL" id="JAWPEI010000003">
    <property type="protein sequence ID" value="KAK4730938.1"/>
    <property type="molecule type" value="Genomic_DNA"/>
</dbReference>
<proteinExistence type="predicted"/>
<evidence type="ECO:0000256" key="2">
    <source>
        <dbReference type="SAM" id="SignalP"/>
    </source>
</evidence>
<feature type="region of interest" description="Disordered" evidence="1">
    <location>
        <begin position="63"/>
        <end position="104"/>
    </location>
</feature>